<protein>
    <submittedName>
        <fullName evidence="2">Uncharacterized protein</fullName>
    </submittedName>
</protein>
<organism evidence="2 3">
    <name type="scientific">Flavobacterium hydrocarbonoxydans</name>
    <dbReference type="NCBI Taxonomy" id="2683249"/>
    <lineage>
        <taxon>Bacteria</taxon>
        <taxon>Pseudomonadati</taxon>
        <taxon>Bacteroidota</taxon>
        <taxon>Flavobacteriia</taxon>
        <taxon>Flavobacteriales</taxon>
        <taxon>Flavobacteriaceae</taxon>
        <taxon>Flavobacterium</taxon>
    </lineage>
</organism>
<dbReference type="RefSeq" id="WP_160373551.1">
    <property type="nucleotide sequence ID" value="NZ_WSTB01000002.1"/>
</dbReference>
<dbReference type="Proteomes" id="UP000471501">
    <property type="component" value="Unassembled WGS sequence"/>
</dbReference>
<sequence length="66" mass="7623">MKTMTTLEKKTICSLVLFLMGVKVTYLLIDHFIFGLPYPSLFIIIFCLAGATYASLKREQYKKLQE</sequence>
<accession>A0A6I4NH19</accession>
<evidence type="ECO:0000256" key="1">
    <source>
        <dbReference type="SAM" id="Phobius"/>
    </source>
</evidence>
<dbReference type="AlphaFoldDB" id="A0A6I4NH19"/>
<proteinExistence type="predicted"/>
<evidence type="ECO:0000313" key="2">
    <source>
        <dbReference type="EMBL" id="MWB93628.1"/>
    </source>
</evidence>
<reference evidence="2 3" key="1">
    <citation type="submission" date="2019-12" db="EMBL/GenBank/DDBJ databases">
        <authorList>
            <person name="Kim Y.S."/>
        </authorList>
    </citation>
    <scope>NUCLEOTIDE SEQUENCE [LARGE SCALE GENOMIC DNA]</scope>
    <source>
        <strain evidence="2 3">GA093</strain>
    </source>
</reference>
<keyword evidence="1" id="KW-0472">Membrane</keyword>
<gene>
    <name evidence="2" type="ORF">GON26_04600</name>
</gene>
<feature type="transmembrane region" description="Helical" evidence="1">
    <location>
        <begin position="12"/>
        <end position="29"/>
    </location>
</feature>
<keyword evidence="1" id="KW-1133">Transmembrane helix</keyword>
<dbReference type="EMBL" id="WSTB01000002">
    <property type="protein sequence ID" value="MWB93628.1"/>
    <property type="molecule type" value="Genomic_DNA"/>
</dbReference>
<feature type="transmembrane region" description="Helical" evidence="1">
    <location>
        <begin position="35"/>
        <end position="56"/>
    </location>
</feature>
<keyword evidence="1" id="KW-0812">Transmembrane</keyword>
<keyword evidence="3" id="KW-1185">Reference proteome</keyword>
<comment type="caution">
    <text evidence="2">The sequence shown here is derived from an EMBL/GenBank/DDBJ whole genome shotgun (WGS) entry which is preliminary data.</text>
</comment>
<name>A0A6I4NH19_9FLAO</name>
<evidence type="ECO:0000313" key="3">
    <source>
        <dbReference type="Proteomes" id="UP000471501"/>
    </source>
</evidence>